<evidence type="ECO:0000313" key="6">
    <source>
        <dbReference type="Proteomes" id="UP000036959"/>
    </source>
</evidence>
<sequence>MKEQETMLAAAERITLFGRFALQRATRTLTLTLDGRPVPINDRAMDVLIALVDARGRIVPVGELQHGSSPSSSVVANNSVQALVSQLRRALGEDRDLIETVPRRGYRLATEWYEIRDALASSSNDTRPPDAPHVPASTHSHESTAQAPERTPLIGRDAELSELLMRIPQHRLVTLMGARGVGKTRLAKEAAHRTSPLFDGRVHWVDLGAHVTSEGIVLPHAQTALVVIDHADHLAHDIAPVIDALIARTQANVIVCAEGPLFISGEYLLPIAPLRFATTHRHDDTTESDAYRLFLSELPVLADASPVHATIESICRALSGNPLAISLAARQIGAAASYRASLHDVLIDWEQRFNVVQIRRDNRVHAVDAVRSVVAFAFHALDDATRVTVRRLSLFAGSFSWPDARLVPSTDDDATIQTAIDAGCIAEADDDHLDIAPAMREFALALLAQHADYAPAAARHAQSIVDRLTRQVTMRTSIADVRRALAWSIDTGRIDLAARLLQASITLWSDASLSSEHLHWITRAIDHPDTRAMLKVRDHMLLSLALAQGRQRMRPEHSPTDTVAAWWRVYDLATACADDDMRLAALTVLLLRTLQSGYGDDRPDLLAPVRERIALECEGSSSHPGFSLMRGVLMTLDGRHEDAIAELAPRAHDAHSIEADDDDTPRAPRYIEAVSHNALAISLWLSGARTPSHPVLLQALTDARQQSDPVSRCAASALACVLFLLEENTARIAQQARMVCAISQQHGLAAWEPVGRSFLRWTEAAEGSHDAARQLTDGALVNIERRHATLIDLLVLERYVELALSEVGSAALLRLYDGMVEGLESSGRR</sequence>
<dbReference type="AlphaFoldDB" id="A0A0L0MFQ7"/>
<dbReference type="RefSeq" id="WP_050452504.1">
    <property type="nucleotide sequence ID" value="NZ_LFJJ01000018.1"/>
</dbReference>
<dbReference type="InterPro" id="IPR036388">
    <property type="entry name" value="WH-like_DNA-bd_sf"/>
</dbReference>
<dbReference type="PANTHER" id="PTHR47691">
    <property type="entry name" value="REGULATOR-RELATED"/>
    <property type="match status" value="1"/>
</dbReference>
<dbReference type="PROSITE" id="PS51755">
    <property type="entry name" value="OMPR_PHOB"/>
    <property type="match status" value="1"/>
</dbReference>
<feature type="region of interest" description="Disordered" evidence="3">
    <location>
        <begin position="120"/>
        <end position="151"/>
    </location>
</feature>
<protein>
    <submittedName>
        <fullName evidence="5">Transcriptional regulator</fullName>
    </submittedName>
</protein>
<keyword evidence="1 2" id="KW-0238">DNA-binding</keyword>
<dbReference type="SUPFAM" id="SSF46894">
    <property type="entry name" value="C-terminal effector domain of the bipartite response regulators"/>
    <property type="match status" value="1"/>
</dbReference>
<dbReference type="Pfam" id="PF00486">
    <property type="entry name" value="Trans_reg_C"/>
    <property type="match status" value="1"/>
</dbReference>
<dbReference type="PATRIC" id="fig|242163.4.peg.2324"/>
<dbReference type="InterPro" id="IPR027417">
    <property type="entry name" value="P-loop_NTPase"/>
</dbReference>
<feature type="domain" description="OmpR/PhoB-type" evidence="4">
    <location>
        <begin position="12"/>
        <end position="110"/>
    </location>
</feature>
<gene>
    <name evidence="5" type="ORF">BVER_06288</name>
</gene>
<evidence type="ECO:0000256" key="2">
    <source>
        <dbReference type="PROSITE-ProRule" id="PRU01091"/>
    </source>
</evidence>
<dbReference type="CDD" id="cd00383">
    <property type="entry name" value="trans_reg_C"/>
    <property type="match status" value="1"/>
</dbReference>
<accession>A0A0L0MFQ7</accession>
<feature type="DNA-binding region" description="OmpR/PhoB-type" evidence="2">
    <location>
        <begin position="12"/>
        <end position="110"/>
    </location>
</feature>
<comment type="caution">
    <text evidence="5">The sequence shown here is derived from an EMBL/GenBank/DDBJ whole genome shotgun (WGS) entry which is preliminary data.</text>
</comment>
<dbReference type="InterPro" id="IPR016032">
    <property type="entry name" value="Sig_transdc_resp-reg_C-effctor"/>
</dbReference>
<organism evidence="5 6">
    <name type="scientific">Candidatus Burkholderia verschuerenii</name>
    <dbReference type="NCBI Taxonomy" id="242163"/>
    <lineage>
        <taxon>Bacteria</taxon>
        <taxon>Pseudomonadati</taxon>
        <taxon>Pseudomonadota</taxon>
        <taxon>Betaproteobacteria</taxon>
        <taxon>Burkholderiales</taxon>
        <taxon>Burkholderiaceae</taxon>
        <taxon>Burkholderia</taxon>
    </lineage>
</organism>
<dbReference type="GO" id="GO:0003677">
    <property type="term" value="F:DNA binding"/>
    <property type="evidence" value="ECO:0007669"/>
    <property type="project" value="UniProtKB-UniRule"/>
</dbReference>
<dbReference type="PANTHER" id="PTHR47691:SF3">
    <property type="entry name" value="HTH-TYPE TRANSCRIPTIONAL REGULATOR RV0890C-RELATED"/>
    <property type="match status" value="1"/>
</dbReference>
<dbReference type="InterPro" id="IPR001867">
    <property type="entry name" value="OmpR/PhoB-type_DNA-bd"/>
</dbReference>
<evidence type="ECO:0000313" key="5">
    <source>
        <dbReference type="EMBL" id="KND61532.1"/>
    </source>
</evidence>
<dbReference type="Gene3D" id="1.10.10.10">
    <property type="entry name" value="Winged helix-like DNA-binding domain superfamily/Winged helix DNA-binding domain"/>
    <property type="match status" value="1"/>
</dbReference>
<evidence type="ECO:0000256" key="3">
    <source>
        <dbReference type="SAM" id="MobiDB-lite"/>
    </source>
</evidence>
<dbReference type="SUPFAM" id="SSF52540">
    <property type="entry name" value="P-loop containing nucleoside triphosphate hydrolases"/>
    <property type="match status" value="1"/>
</dbReference>
<evidence type="ECO:0000256" key="1">
    <source>
        <dbReference type="ARBA" id="ARBA00023125"/>
    </source>
</evidence>
<dbReference type="EMBL" id="LFJJ01000018">
    <property type="protein sequence ID" value="KND61532.1"/>
    <property type="molecule type" value="Genomic_DNA"/>
</dbReference>
<dbReference type="GO" id="GO:0006355">
    <property type="term" value="P:regulation of DNA-templated transcription"/>
    <property type="evidence" value="ECO:0007669"/>
    <property type="project" value="InterPro"/>
</dbReference>
<evidence type="ECO:0000259" key="4">
    <source>
        <dbReference type="PROSITE" id="PS51755"/>
    </source>
</evidence>
<name>A0A0L0MFQ7_9BURK</name>
<dbReference type="Gene3D" id="3.40.50.300">
    <property type="entry name" value="P-loop containing nucleotide triphosphate hydrolases"/>
    <property type="match status" value="1"/>
</dbReference>
<dbReference type="OrthoDB" id="9082352at2"/>
<reference evidence="6" key="1">
    <citation type="submission" date="2015-06" db="EMBL/GenBank/DDBJ databases">
        <title>Comparative genomics of Burkholderia leaf nodule symbionts.</title>
        <authorList>
            <person name="Carlier A."/>
            <person name="Eberl L."/>
            <person name="Pinto-Carbo M."/>
        </authorList>
    </citation>
    <scope>NUCLEOTIDE SEQUENCE [LARGE SCALE GENOMIC DNA]</scope>
    <source>
        <strain evidence="6">UZHbot4</strain>
    </source>
</reference>
<dbReference type="Proteomes" id="UP000036959">
    <property type="component" value="Unassembled WGS sequence"/>
</dbReference>
<keyword evidence="6" id="KW-1185">Reference proteome</keyword>
<proteinExistence type="predicted"/>
<dbReference type="GO" id="GO:0000160">
    <property type="term" value="P:phosphorelay signal transduction system"/>
    <property type="evidence" value="ECO:0007669"/>
    <property type="project" value="InterPro"/>
</dbReference>
<dbReference type="SMART" id="SM00862">
    <property type="entry name" value="Trans_reg_C"/>
    <property type="match status" value="1"/>
</dbReference>